<keyword evidence="8" id="KW-0131">Cell cycle</keyword>
<evidence type="ECO:0000256" key="3">
    <source>
        <dbReference type="ARBA" id="ARBA00022454"/>
    </source>
</evidence>
<keyword evidence="7" id="KW-0539">Nucleus</keyword>
<dbReference type="EMBL" id="CABFNQ020000467">
    <property type="protein sequence ID" value="CAH0016501.1"/>
    <property type="molecule type" value="Genomic_DNA"/>
</dbReference>
<evidence type="ECO:0008006" key="13">
    <source>
        <dbReference type="Google" id="ProtNLM"/>
    </source>
</evidence>
<dbReference type="Pfam" id="PF03980">
    <property type="entry name" value="Nnf1"/>
    <property type="match status" value="1"/>
</dbReference>
<evidence type="ECO:0000256" key="5">
    <source>
        <dbReference type="ARBA" id="ARBA00022776"/>
    </source>
</evidence>
<dbReference type="PANTHER" id="PTHR15459">
    <property type="entry name" value="POLYAMINE-MODULATED FACTOR 1"/>
    <property type="match status" value="1"/>
</dbReference>
<keyword evidence="5" id="KW-0498">Mitosis</keyword>
<evidence type="ECO:0000256" key="7">
    <source>
        <dbReference type="ARBA" id="ARBA00023242"/>
    </source>
</evidence>
<evidence type="ECO:0000256" key="1">
    <source>
        <dbReference type="ARBA" id="ARBA00004123"/>
    </source>
</evidence>
<organism evidence="11 12">
    <name type="scientific">Clonostachys rhizophaga</name>
    <dbReference type="NCBI Taxonomy" id="160324"/>
    <lineage>
        <taxon>Eukaryota</taxon>
        <taxon>Fungi</taxon>
        <taxon>Dikarya</taxon>
        <taxon>Ascomycota</taxon>
        <taxon>Pezizomycotina</taxon>
        <taxon>Sordariomycetes</taxon>
        <taxon>Hypocreomycetidae</taxon>
        <taxon>Hypocreales</taxon>
        <taxon>Bionectriaceae</taxon>
        <taxon>Clonostachys</taxon>
    </lineage>
</organism>
<dbReference type="GO" id="GO:0051301">
    <property type="term" value="P:cell division"/>
    <property type="evidence" value="ECO:0007669"/>
    <property type="project" value="UniProtKB-KW"/>
</dbReference>
<feature type="non-terminal residue" evidence="11">
    <location>
        <position position="267"/>
    </location>
</feature>
<sequence length="267" mass="28232">SLPTSRASTEQLPSSTPDAAAPAMSAEQADTEMAPAPPPPPETDPNRDDEATPTPAPADVNENVTPGPRATRLRALYGQALQHTLGKLAWENFAACYPTISSRSEGVLRQVQGQMVGKLGEKCQKEFDNIIVSRQVVPKLNELESLIADASKRRAESDDSVPDPTPPHLLPPSRILSAHLSPALVAHQSQLNARLQTTQSQNALLHEEILRQQGEVEDLMAQLDALVADVKGANGALAEVADLLAAESREAEAAISGTKNAAAAAES</sequence>
<feature type="compositionally biased region" description="Polar residues" evidence="10">
    <location>
        <begin position="1"/>
        <end position="17"/>
    </location>
</feature>
<comment type="caution">
    <text evidence="11">The sequence shown here is derived from an EMBL/GenBank/DDBJ whole genome shotgun (WGS) entry which is preliminary data.</text>
</comment>
<dbReference type="PANTHER" id="PTHR15459:SF3">
    <property type="entry name" value="POLYAMINE-MODULATED FACTOR 1"/>
    <property type="match status" value="1"/>
</dbReference>
<dbReference type="OrthoDB" id="18453at2759"/>
<evidence type="ECO:0000313" key="12">
    <source>
        <dbReference type="Proteomes" id="UP000696573"/>
    </source>
</evidence>
<accession>A0A9N9V486</accession>
<dbReference type="GO" id="GO:0000444">
    <property type="term" value="C:MIS12/MIND type complex"/>
    <property type="evidence" value="ECO:0007669"/>
    <property type="project" value="InterPro"/>
</dbReference>
<keyword evidence="3" id="KW-0158">Chromosome</keyword>
<evidence type="ECO:0000256" key="10">
    <source>
        <dbReference type="SAM" id="MobiDB-lite"/>
    </source>
</evidence>
<proteinExistence type="predicted"/>
<evidence type="ECO:0000256" key="4">
    <source>
        <dbReference type="ARBA" id="ARBA00022618"/>
    </source>
</evidence>
<evidence type="ECO:0000256" key="6">
    <source>
        <dbReference type="ARBA" id="ARBA00022838"/>
    </source>
</evidence>
<dbReference type="Proteomes" id="UP000696573">
    <property type="component" value="Unassembled WGS sequence"/>
</dbReference>
<evidence type="ECO:0000256" key="8">
    <source>
        <dbReference type="ARBA" id="ARBA00023306"/>
    </source>
</evidence>
<evidence type="ECO:0000313" key="11">
    <source>
        <dbReference type="EMBL" id="CAH0016501.1"/>
    </source>
</evidence>
<evidence type="ECO:0000256" key="2">
    <source>
        <dbReference type="ARBA" id="ARBA00004629"/>
    </source>
</evidence>
<protein>
    <recommendedName>
        <fullName evidence="13">Kinetochore-associated protein NNF1</fullName>
    </recommendedName>
</protein>
<keyword evidence="9" id="KW-0137">Centromere</keyword>
<dbReference type="GO" id="GO:0007059">
    <property type="term" value="P:chromosome segregation"/>
    <property type="evidence" value="ECO:0007669"/>
    <property type="project" value="TreeGrafter"/>
</dbReference>
<dbReference type="GO" id="GO:0005634">
    <property type="term" value="C:nucleus"/>
    <property type="evidence" value="ECO:0007669"/>
    <property type="project" value="UniProtKB-SubCell"/>
</dbReference>
<evidence type="ECO:0000256" key="9">
    <source>
        <dbReference type="ARBA" id="ARBA00023328"/>
    </source>
</evidence>
<dbReference type="AlphaFoldDB" id="A0A9N9V486"/>
<keyword evidence="4" id="KW-0132">Cell division</keyword>
<feature type="region of interest" description="Disordered" evidence="10">
    <location>
        <begin position="1"/>
        <end position="67"/>
    </location>
</feature>
<gene>
    <name evidence="11" type="ORF">CRHIZ90672A_00017381</name>
</gene>
<keyword evidence="12" id="KW-1185">Reference proteome</keyword>
<name>A0A9N9V486_9HYPO</name>
<reference evidence="11" key="1">
    <citation type="submission" date="2021-10" db="EMBL/GenBank/DDBJ databases">
        <authorList>
            <person name="Piombo E."/>
        </authorList>
    </citation>
    <scope>NUCLEOTIDE SEQUENCE</scope>
</reference>
<comment type="subcellular location">
    <subcellularLocation>
        <location evidence="2">Chromosome</location>
        <location evidence="2">Centromere</location>
        <location evidence="2">Kinetochore</location>
    </subcellularLocation>
    <subcellularLocation>
        <location evidence="1">Nucleus</location>
    </subcellularLocation>
</comment>
<keyword evidence="6" id="KW-0995">Kinetochore</keyword>
<dbReference type="InterPro" id="IPR007128">
    <property type="entry name" value="PMF1/Nnf1"/>
</dbReference>